<evidence type="ECO:0000313" key="8">
    <source>
        <dbReference type="Proteomes" id="UP000322362"/>
    </source>
</evidence>
<evidence type="ECO:0000256" key="3">
    <source>
        <dbReference type="ARBA" id="ARBA00022723"/>
    </source>
</evidence>
<keyword evidence="3" id="KW-0479">Metal-binding</keyword>
<name>A0A5D4H0E7_9SPHI</name>
<dbReference type="SFLD" id="SFLDS00029">
    <property type="entry name" value="Radical_SAM"/>
    <property type="match status" value="1"/>
</dbReference>
<dbReference type="Pfam" id="PF04055">
    <property type="entry name" value="Radical_SAM"/>
    <property type="match status" value="1"/>
</dbReference>
<evidence type="ECO:0000256" key="4">
    <source>
        <dbReference type="ARBA" id="ARBA00023004"/>
    </source>
</evidence>
<evidence type="ECO:0000259" key="6">
    <source>
        <dbReference type="PROSITE" id="PS51918"/>
    </source>
</evidence>
<dbReference type="CDD" id="cd01335">
    <property type="entry name" value="Radical_SAM"/>
    <property type="match status" value="1"/>
</dbReference>
<dbReference type="SUPFAM" id="SSF102114">
    <property type="entry name" value="Radical SAM enzymes"/>
    <property type="match status" value="1"/>
</dbReference>
<dbReference type="InterPro" id="IPR007197">
    <property type="entry name" value="rSAM"/>
</dbReference>
<evidence type="ECO:0000256" key="2">
    <source>
        <dbReference type="ARBA" id="ARBA00022691"/>
    </source>
</evidence>
<dbReference type="PROSITE" id="PS51918">
    <property type="entry name" value="RADICAL_SAM"/>
    <property type="match status" value="1"/>
</dbReference>
<dbReference type="InterPro" id="IPR050377">
    <property type="entry name" value="Radical_SAM_PqqE_MftC-like"/>
</dbReference>
<dbReference type="InterPro" id="IPR058240">
    <property type="entry name" value="rSAM_sf"/>
</dbReference>
<dbReference type="EMBL" id="VTAV01000017">
    <property type="protein sequence ID" value="TYR32985.1"/>
    <property type="molecule type" value="Genomic_DNA"/>
</dbReference>
<proteinExistence type="predicted"/>
<protein>
    <submittedName>
        <fullName evidence="7">Anaerobic ribonucleoside-triphosphate reductase activating protein</fullName>
    </submittedName>
</protein>
<feature type="domain" description="Radical SAM core" evidence="6">
    <location>
        <begin position="15"/>
        <end position="227"/>
    </location>
</feature>
<gene>
    <name evidence="7" type="ORF">FXV77_18275</name>
</gene>
<comment type="cofactor">
    <cofactor evidence="1">
        <name>[4Fe-4S] cluster</name>
        <dbReference type="ChEBI" id="CHEBI:49883"/>
    </cofactor>
</comment>
<dbReference type="Gene3D" id="3.20.20.70">
    <property type="entry name" value="Aldolase class I"/>
    <property type="match status" value="1"/>
</dbReference>
<dbReference type="GO" id="GO:0003824">
    <property type="term" value="F:catalytic activity"/>
    <property type="evidence" value="ECO:0007669"/>
    <property type="project" value="InterPro"/>
</dbReference>
<keyword evidence="5" id="KW-0411">Iron-sulfur</keyword>
<dbReference type="Proteomes" id="UP000322362">
    <property type="component" value="Unassembled WGS sequence"/>
</dbReference>
<comment type="caution">
    <text evidence="7">The sequence shown here is derived from an EMBL/GenBank/DDBJ whole genome shotgun (WGS) entry which is preliminary data.</text>
</comment>
<dbReference type="PANTHER" id="PTHR11228">
    <property type="entry name" value="RADICAL SAM DOMAIN PROTEIN"/>
    <property type="match status" value="1"/>
</dbReference>
<dbReference type="InterPro" id="IPR012840">
    <property type="entry name" value="NrdG2"/>
</dbReference>
<evidence type="ECO:0000256" key="5">
    <source>
        <dbReference type="ARBA" id="ARBA00023014"/>
    </source>
</evidence>
<sequence length="227" mass="25890">MTKPIYSITPFTLLDYPHHPACIVWYAGCNMRCLYCYNSDIVLGKGKLTIEDTRYFLQSRKSLLQGVVFSGGECTLHPTLINLARIAKEMGYYIKVDTNGTKPNVLKQLWDEGLLDYVALDFKGIDKKYREITLSDTFASFADSLSLLQKNAIPFEVRTTWHADLLSIENMEAMITYLDQQGYKGTYFIQYFMNGVKTLSPLPYANNSAFNPVQLSTAKIEVEIRRS</sequence>
<dbReference type="SFLD" id="SFLDG01094">
    <property type="entry name" value="Uncharacterised_Radical_SAM_Su"/>
    <property type="match status" value="1"/>
</dbReference>
<evidence type="ECO:0000256" key="1">
    <source>
        <dbReference type="ARBA" id="ARBA00001966"/>
    </source>
</evidence>
<dbReference type="PANTHER" id="PTHR11228:SF27">
    <property type="entry name" value="GLYCYL-RADICAL ENZYME ACTIVATING ENZYME MJ1227-RELATED"/>
    <property type="match status" value="1"/>
</dbReference>
<dbReference type="InterPro" id="IPR013785">
    <property type="entry name" value="Aldolase_TIM"/>
</dbReference>
<keyword evidence="8" id="KW-1185">Reference proteome</keyword>
<dbReference type="GO" id="GO:0046872">
    <property type="term" value="F:metal ion binding"/>
    <property type="evidence" value="ECO:0007669"/>
    <property type="project" value="UniProtKB-KW"/>
</dbReference>
<reference evidence="7 8" key="1">
    <citation type="submission" date="2019-08" db="EMBL/GenBank/DDBJ databases">
        <title>Phlebobacter frassis gen. nov. sp. nov., a new member of family Sphingobacteriaceae isolated from sand fly rearing media.</title>
        <authorList>
            <person name="Kakumanu M.L."/>
            <person name="Marayati B.F."/>
            <person name="Wada-Katsumata A."/>
            <person name="Wasserberg G."/>
            <person name="Schal C."/>
            <person name="Apperson C.S."/>
            <person name="Ponnusamy L."/>
        </authorList>
    </citation>
    <scope>NUCLEOTIDE SEQUENCE [LARGE SCALE GENOMIC DNA]</scope>
    <source>
        <strain evidence="7 8">SSI9</strain>
    </source>
</reference>
<dbReference type="GO" id="GO:0051536">
    <property type="term" value="F:iron-sulfur cluster binding"/>
    <property type="evidence" value="ECO:0007669"/>
    <property type="project" value="UniProtKB-KW"/>
</dbReference>
<dbReference type="RefSeq" id="WP_148920686.1">
    <property type="nucleotide sequence ID" value="NZ_VTAV01000017.1"/>
</dbReference>
<keyword evidence="4" id="KW-0408">Iron</keyword>
<dbReference type="NCBIfam" id="TIGR02495">
    <property type="entry name" value="NrdG2"/>
    <property type="match status" value="1"/>
</dbReference>
<evidence type="ECO:0000313" key="7">
    <source>
        <dbReference type="EMBL" id="TYR32985.1"/>
    </source>
</evidence>
<organism evidence="7 8">
    <name type="scientific">Sphingobacterium phlebotomi</name>
    <dbReference type="NCBI Taxonomy" id="2605433"/>
    <lineage>
        <taxon>Bacteria</taxon>
        <taxon>Pseudomonadati</taxon>
        <taxon>Bacteroidota</taxon>
        <taxon>Sphingobacteriia</taxon>
        <taxon>Sphingobacteriales</taxon>
        <taxon>Sphingobacteriaceae</taxon>
        <taxon>Sphingobacterium</taxon>
    </lineage>
</organism>
<accession>A0A5D4H0E7</accession>
<dbReference type="AlphaFoldDB" id="A0A5D4H0E7"/>
<dbReference type="SFLD" id="SFLDG01067">
    <property type="entry name" value="SPASM/twitch_domain_containing"/>
    <property type="match status" value="1"/>
</dbReference>
<keyword evidence="2" id="KW-0949">S-adenosyl-L-methionine</keyword>